<accession>A0AAE3VBZ5</accession>
<keyword evidence="2" id="KW-0547">Nucleotide-binding</keyword>
<dbReference type="EMBL" id="JAUSTO010000021">
    <property type="protein sequence ID" value="MDQ0153478.1"/>
    <property type="molecule type" value="Genomic_DNA"/>
</dbReference>
<evidence type="ECO:0000313" key="5">
    <source>
        <dbReference type="EMBL" id="MDQ0153478.1"/>
    </source>
</evidence>
<dbReference type="PANTHER" id="PTHR24220:SF662">
    <property type="entry name" value="ABC TRANSPORTER ATP-BINDING PROTEIN"/>
    <property type="match status" value="1"/>
</dbReference>
<dbReference type="Proteomes" id="UP001241537">
    <property type="component" value="Unassembled WGS sequence"/>
</dbReference>
<reference evidence="5" key="1">
    <citation type="submission" date="2023-07" db="EMBL/GenBank/DDBJ databases">
        <title>Genomic Encyclopedia of Type Strains, Phase IV (KMG-IV): sequencing the most valuable type-strain genomes for metagenomic binning, comparative biology and taxonomic classification.</title>
        <authorList>
            <person name="Goeker M."/>
        </authorList>
    </citation>
    <scope>NUCLEOTIDE SEQUENCE</scope>
    <source>
        <strain evidence="5">DSM 19659</strain>
    </source>
</reference>
<dbReference type="InterPro" id="IPR003593">
    <property type="entry name" value="AAA+_ATPase"/>
</dbReference>
<dbReference type="InterPro" id="IPR027417">
    <property type="entry name" value="P-loop_NTPase"/>
</dbReference>
<dbReference type="GO" id="GO:0022857">
    <property type="term" value="F:transmembrane transporter activity"/>
    <property type="evidence" value="ECO:0007669"/>
    <property type="project" value="TreeGrafter"/>
</dbReference>
<dbReference type="InterPro" id="IPR015854">
    <property type="entry name" value="ABC_transpr_LolD-like"/>
</dbReference>
<dbReference type="CDD" id="cd03255">
    <property type="entry name" value="ABC_MJ0796_LolCDE_FtsE"/>
    <property type="match status" value="1"/>
</dbReference>
<dbReference type="PROSITE" id="PS50893">
    <property type="entry name" value="ABC_TRANSPORTER_2"/>
    <property type="match status" value="1"/>
</dbReference>
<dbReference type="PANTHER" id="PTHR24220">
    <property type="entry name" value="IMPORT ATP-BINDING PROTEIN"/>
    <property type="match status" value="1"/>
</dbReference>
<keyword evidence="6" id="KW-1185">Reference proteome</keyword>
<dbReference type="SUPFAM" id="SSF52540">
    <property type="entry name" value="P-loop containing nucleoside triphosphate hydrolases"/>
    <property type="match status" value="1"/>
</dbReference>
<dbReference type="Pfam" id="PF00005">
    <property type="entry name" value="ABC_tran"/>
    <property type="match status" value="1"/>
</dbReference>
<proteinExistence type="predicted"/>
<dbReference type="AlphaFoldDB" id="A0AAE3VBZ5"/>
<dbReference type="GO" id="GO:0005886">
    <property type="term" value="C:plasma membrane"/>
    <property type="evidence" value="ECO:0007669"/>
    <property type="project" value="TreeGrafter"/>
</dbReference>
<dbReference type="GO" id="GO:0016887">
    <property type="term" value="F:ATP hydrolysis activity"/>
    <property type="evidence" value="ECO:0007669"/>
    <property type="project" value="InterPro"/>
</dbReference>
<comment type="caution">
    <text evidence="5">The sequence shown here is derived from an EMBL/GenBank/DDBJ whole genome shotgun (WGS) entry which is preliminary data.</text>
</comment>
<evidence type="ECO:0000256" key="1">
    <source>
        <dbReference type="ARBA" id="ARBA00022448"/>
    </source>
</evidence>
<name>A0AAE3VBZ5_9FIRM</name>
<keyword evidence="1" id="KW-0813">Transport</keyword>
<dbReference type="GO" id="GO:0005524">
    <property type="term" value="F:ATP binding"/>
    <property type="evidence" value="ECO:0007669"/>
    <property type="project" value="UniProtKB-KW"/>
</dbReference>
<keyword evidence="3 5" id="KW-0067">ATP-binding</keyword>
<evidence type="ECO:0000259" key="4">
    <source>
        <dbReference type="PROSITE" id="PS50893"/>
    </source>
</evidence>
<dbReference type="RefSeq" id="WP_106613083.1">
    <property type="nucleotide sequence ID" value="NZ_JAUSTO010000021.1"/>
</dbReference>
<dbReference type="Gene3D" id="3.40.50.300">
    <property type="entry name" value="P-loop containing nucleotide triphosphate hydrolases"/>
    <property type="match status" value="1"/>
</dbReference>
<protein>
    <submittedName>
        <fullName evidence="5">ABC transport system ATP-binding protein</fullName>
    </submittedName>
</protein>
<evidence type="ECO:0000256" key="3">
    <source>
        <dbReference type="ARBA" id="ARBA00022840"/>
    </source>
</evidence>
<dbReference type="InterPro" id="IPR017911">
    <property type="entry name" value="MacB-like_ATP-bd"/>
</dbReference>
<feature type="domain" description="ABC transporter" evidence="4">
    <location>
        <begin position="4"/>
        <end position="232"/>
    </location>
</feature>
<evidence type="ECO:0000256" key="2">
    <source>
        <dbReference type="ARBA" id="ARBA00022741"/>
    </source>
</evidence>
<dbReference type="InterPro" id="IPR003439">
    <property type="entry name" value="ABC_transporter-like_ATP-bd"/>
</dbReference>
<evidence type="ECO:0000313" key="6">
    <source>
        <dbReference type="Proteomes" id="UP001241537"/>
    </source>
</evidence>
<sequence>MELFKASGLTKCFLRGGRSFAALRNLDFAMREGEFLYITGRSGSGKTTFLNLLAGFLKPTSGEISFRGELLGSWDEKRCDRYRNLDIGYVPQQLGTLPNLTVMENVALPACLSETKKNGWGGSERSAAALQRAAVLLDQMGILDLRDEFPRSLSGGELKRTLLARALMNEPSVLIADEPTADLDAGSSAEIMELLRRVHERGTALLIVTHEEEILHHADRVLCMRDGKLENA</sequence>
<gene>
    <name evidence="5" type="ORF">J2S20_002198</name>
</gene>
<organism evidence="5 6">
    <name type="scientific">Moryella indoligenes</name>
    <dbReference type="NCBI Taxonomy" id="371674"/>
    <lineage>
        <taxon>Bacteria</taxon>
        <taxon>Bacillati</taxon>
        <taxon>Bacillota</taxon>
        <taxon>Clostridia</taxon>
        <taxon>Lachnospirales</taxon>
        <taxon>Lachnospiraceae</taxon>
        <taxon>Moryella</taxon>
    </lineage>
</organism>
<dbReference type="SMART" id="SM00382">
    <property type="entry name" value="AAA"/>
    <property type="match status" value="1"/>
</dbReference>